<name>A0A8X6JZH1_TRICU</name>
<evidence type="ECO:0000313" key="3">
    <source>
        <dbReference type="EMBL" id="GFR23856.1"/>
    </source>
</evidence>
<keyword evidence="2" id="KW-0472">Membrane</keyword>
<organism evidence="3 4">
    <name type="scientific">Trichonephila clavata</name>
    <name type="common">Joro spider</name>
    <name type="synonym">Nephila clavata</name>
    <dbReference type="NCBI Taxonomy" id="2740835"/>
    <lineage>
        <taxon>Eukaryota</taxon>
        <taxon>Metazoa</taxon>
        <taxon>Ecdysozoa</taxon>
        <taxon>Arthropoda</taxon>
        <taxon>Chelicerata</taxon>
        <taxon>Arachnida</taxon>
        <taxon>Araneae</taxon>
        <taxon>Araneomorphae</taxon>
        <taxon>Entelegynae</taxon>
        <taxon>Araneoidea</taxon>
        <taxon>Nephilidae</taxon>
        <taxon>Trichonephila</taxon>
    </lineage>
</organism>
<evidence type="ECO:0000256" key="1">
    <source>
        <dbReference type="SAM" id="Coils"/>
    </source>
</evidence>
<evidence type="ECO:0000313" key="4">
    <source>
        <dbReference type="Proteomes" id="UP000887116"/>
    </source>
</evidence>
<dbReference type="AlphaFoldDB" id="A0A8X6JZH1"/>
<evidence type="ECO:0000256" key="2">
    <source>
        <dbReference type="SAM" id="Phobius"/>
    </source>
</evidence>
<dbReference type="EMBL" id="BMAO01018490">
    <property type="protein sequence ID" value="GFR23856.1"/>
    <property type="molecule type" value="Genomic_DNA"/>
</dbReference>
<gene>
    <name evidence="3" type="ORF">TNCT_551211</name>
</gene>
<dbReference type="Proteomes" id="UP000887116">
    <property type="component" value="Unassembled WGS sequence"/>
</dbReference>
<feature type="transmembrane region" description="Helical" evidence="2">
    <location>
        <begin position="72"/>
        <end position="94"/>
    </location>
</feature>
<keyword evidence="2" id="KW-0812">Transmembrane</keyword>
<proteinExistence type="predicted"/>
<keyword evidence="4" id="KW-1185">Reference proteome</keyword>
<feature type="coiled-coil region" evidence="1">
    <location>
        <begin position="32"/>
        <end position="66"/>
    </location>
</feature>
<accession>A0A8X6JZH1</accession>
<comment type="caution">
    <text evidence="3">The sequence shown here is derived from an EMBL/GenBank/DDBJ whole genome shotgun (WGS) entry which is preliminary data.</text>
</comment>
<sequence length="101" mass="12069">MDNSQVKQKELDKTIMNNEKILNEIKHLKGIVALQKQNIQEFVLTINNLQNKVNFLETKLSEEEHSKTTTKFYLYIGCSIHIFRWSVAFLKIFLVRQRRQM</sequence>
<reference evidence="3" key="1">
    <citation type="submission" date="2020-07" db="EMBL/GenBank/DDBJ databases">
        <title>Multicomponent nature underlies the extraordinary mechanical properties of spider dragline silk.</title>
        <authorList>
            <person name="Kono N."/>
            <person name="Nakamura H."/>
            <person name="Mori M."/>
            <person name="Yoshida Y."/>
            <person name="Ohtoshi R."/>
            <person name="Malay A.D."/>
            <person name="Moran D.A.P."/>
            <person name="Tomita M."/>
            <person name="Numata K."/>
            <person name="Arakawa K."/>
        </authorList>
    </citation>
    <scope>NUCLEOTIDE SEQUENCE</scope>
</reference>
<protein>
    <submittedName>
        <fullName evidence="3">Uncharacterized protein</fullName>
    </submittedName>
</protein>
<keyword evidence="1" id="KW-0175">Coiled coil</keyword>
<keyword evidence="2" id="KW-1133">Transmembrane helix</keyword>